<keyword evidence="4" id="KW-1185">Reference proteome</keyword>
<accession>A0ABW6ESI3</accession>
<dbReference type="SUPFAM" id="SSF56349">
    <property type="entry name" value="DNA breaking-rejoining enzymes"/>
    <property type="match status" value="1"/>
</dbReference>
<comment type="caution">
    <text evidence="3">The sequence shown here is derived from an EMBL/GenBank/DDBJ whole genome shotgun (WGS) entry which is preliminary data.</text>
</comment>
<feature type="region of interest" description="Disordered" evidence="2">
    <location>
        <begin position="226"/>
        <end position="256"/>
    </location>
</feature>
<organism evidence="3 4">
    <name type="scientific">Streptomyces rubiginosohelvolus</name>
    <dbReference type="NCBI Taxonomy" id="67362"/>
    <lineage>
        <taxon>Bacteria</taxon>
        <taxon>Bacillati</taxon>
        <taxon>Actinomycetota</taxon>
        <taxon>Actinomycetes</taxon>
        <taxon>Kitasatosporales</taxon>
        <taxon>Streptomycetaceae</taxon>
        <taxon>Streptomyces</taxon>
    </lineage>
</organism>
<keyword evidence="1" id="KW-0233">DNA recombination</keyword>
<name>A0ABW6ESI3_9ACTN</name>
<dbReference type="RefSeq" id="WP_382760621.1">
    <property type="nucleotide sequence ID" value="NZ_JBHXKZ010000001.1"/>
</dbReference>
<dbReference type="InterPro" id="IPR011010">
    <property type="entry name" value="DNA_brk_join_enz"/>
</dbReference>
<reference evidence="3 4" key="1">
    <citation type="submission" date="2024-09" db="EMBL/GenBank/DDBJ databases">
        <title>The Natural Products Discovery Center: Release of the First 8490 Sequenced Strains for Exploring Actinobacteria Biosynthetic Diversity.</title>
        <authorList>
            <person name="Kalkreuter E."/>
            <person name="Kautsar S.A."/>
            <person name="Yang D."/>
            <person name="Bader C.D."/>
            <person name="Teijaro C.N."/>
            <person name="Fluegel L."/>
            <person name="Davis C.M."/>
            <person name="Simpson J.R."/>
            <person name="Lauterbach L."/>
            <person name="Steele A.D."/>
            <person name="Gui C."/>
            <person name="Meng S."/>
            <person name="Li G."/>
            <person name="Viehrig K."/>
            <person name="Ye F."/>
            <person name="Su P."/>
            <person name="Kiefer A.F."/>
            <person name="Nichols A."/>
            <person name="Cepeda A.J."/>
            <person name="Yan W."/>
            <person name="Fan B."/>
            <person name="Jiang Y."/>
            <person name="Adhikari A."/>
            <person name="Zheng C.-J."/>
            <person name="Schuster L."/>
            <person name="Cowan T.M."/>
            <person name="Smanski M.J."/>
            <person name="Chevrette M.G."/>
            <person name="De Carvalho L.P.S."/>
            <person name="Shen B."/>
        </authorList>
    </citation>
    <scope>NUCLEOTIDE SEQUENCE [LARGE SCALE GENOMIC DNA]</scope>
    <source>
        <strain evidence="3 4">NPDC058428</strain>
    </source>
</reference>
<dbReference type="Gene3D" id="1.10.443.10">
    <property type="entry name" value="Intergrase catalytic core"/>
    <property type="match status" value="1"/>
</dbReference>
<proteinExistence type="predicted"/>
<evidence type="ECO:0000313" key="3">
    <source>
        <dbReference type="EMBL" id="MFD4821264.1"/>
    </source>
</evidence>
<dbReference type="InterPro" id="IPR013762">
    <property type="entry name" value="Integrase-like_cat_sf"/>
</dbReference>
<gene>
    <name evidence="3" type="ORF">ACFWOQ_01655</name>
</gene>
<evidence type="ECO:0000256" key="2">
    <source>
        <dbReference type="SAM" id="MobiDB-lite"/>
    </source>
</evidence>
<dbReference type="Proteomes" id="UP001598352">
    <property type="component" value="Unassembled WGS sequence"/>
</dbReference>
<sequence length="532" mass="58621">MATPLTSPAPALTDEGGRFVLAGRPLAPGYRLEDTARFDDDSWPLTPVLLQAHQARTRLDFTRAPAVFVPALKDFFAAMLSGELPPNEPRPKPMSIRRHYTEQLRFTHWVASRPGRPRLADLGVDDFAAYALHLHAVLPAEASREVAQSAVRLLYRYRTVLPGDRLTVDPLDCEHWGNSTRRTRAENTTLRIPEQVMGPLLTWCLRIVDDLASDILDLVHADRAHQAAGRPGHARPRVHFSDAWPHRSRATGATTTVPGGPAVRADTVTLGRLLQGACFILIAYLSGMRDSEVKHLRPGSARALLDGAGRPYRWMITSLAFKGEHDPAGTAATWIIGSPAARAVAVLERLRPDSASLLFHSLSHHPSPRPGAMTSRSSIDLINGVITWVDAYCRHHGFEAPIPDVNGRPWKLTARQFRRTLAWYIARRPGGVIAGAVQYRHLGIQMFEGYAGTSDSGFRAEVEAEQAMQRGEQLLALTSDHQHDLRGPAAAEATARLADLHHRTGFTGSVVTDQARLRRVLARHDPEVYPGT</sequence>
<evidence type="ECO:0000313" key="4">
    <source>
        <dbReference type="Proteomes" id="UP001598352"/>
    </source>
</evidence>
<dbReference type="EMBL" id="JBHXKZ010000001">
    <property type="protein sequence ID" value="MFD4821264.1"/>
    <property type="molecule type" value="Genomic_DNA"/>
</dbReference>
<evidence type="ECO:0000256" key="1">
    <source>
        <dbReference type="ARBA" id="ARBA00023172"/>
    </source>
</evidence>
<evidence type="ECO:0008006" key="5">
    <source>
        <dbReference type="Google" id="ProtNLM"/>
    </source>
</evidence>
<protein>
    <recommendedName>
        <fullName evidence="5">Integrase</fullName>
    </recommendedName>
</protein>